<dbReference type="PANTHER" id="PTHR34477">
    <property type="entry name" value="UPF0213 PROTEIN YHBQ"/>
    <property type="match status" value="1"/>
</dbReference>
<dbReference type="InterPro" id="IPR050190">
    <property type="entry name" value="UPF0213_domain"/>
</dbReference>
<evidence type="ECO:0000313" key="4">
    <source>
        <dbReference type="Proteomes" id="UP000179221"/>
    </source>
</evidence>
<feature type="domain" description="GIY-YIG" evidence="2">
    <location>
        <begin position="1"/>
        <end position="78"/>
    </location>
</feature>
<dbReference type="PANTHER" id="PTHR34477:SF1">
    <property type="entry name" value="UPF0213 PROTEIN YHBQ"/>
    <property type="match status" value="1"/>
</dbReference>
<accession>A0A1F7YJT5</accession>
<dbReference type="EMBL" id="MGGL01000004">
    <property type="protein sequence ID" value="OGM27614.1"/>
    <property type="molecule type" value="Genomic_DNA"/>
</dbReference>
<proteinExistence type="inferred from homology"/>
<evidence type="ECO:0000259" key="2">
    <source>
        <dbReference type="PROSITE" id="PS50164"/>
    </source>
</evidence>
<dbReference type="Pfam" id="PF01541">
    <property type="entry name" value="GIY-YIG"/>
    <property type="match status" value="1"/>
</dbReference>
<dbReference type="PROSITE" id="PS50164">
    <property type="entry name" value="GIY_YIG"/>
    <property type="match status" value="1"/>
</dbReference>
<comment type="similarity">
    <text evidence="1">Belongs to the UPF0213 family.</text>
</comment>
<evidence type="ECO:0000313" key="3">
    <source>
        <dbReference type="EMBL" id="OGM27614.1"/>
    </source>
</evidence>
<gene>
    <name evidence="3" type="ORF">A2628_02390</name>
</gene>
<sequence length="98" mass="11517">MYYVYLLVSLKTKELYIGYTNNLEKRLGAHNTNKSYSTKNKGPWIVVYCEMYKSKEDAKIREHRLKNYGQALNELKKRITGSLSLANLVREEVYKFGT</sequence>
<dbReference type="Gene3D" id="3.40.1440.10">
    <property type="entry name" value="GIY-YIG endonuclease"/>
    <property type="match status" value="1"/>
</dbReference>
<dbReference type="Proteomes" id="UP000179221">
    <property type="component" value="Unassembled WGS sequence"/>
</dbReference>
<dbReference type="InterPro" id="IPR000305">
    <property type="entry name" value="GIY-YIG_endonuc"/>
</dbReference>
<name>A0A1F7YJT5_9BACT</name>
<reference evidence="3 4" key="1">
    <citation type="journal article" date="2016" name="Nat. Commun.">
        <title>Thousands of microbial genomes shed light on interconnected biogeochemical processes in an aquifer system.</title>
        <authorList>
            <person name="Anantharaman K."/>
            <person name="Brown C.T."/>
            <person name="Hug L.A."/>
            <person name="Sharon I."/>
            <person name="Castelle C.J."/>
            <person name="Probst A.J."/>
            <person name="Thomas B.C."/>
            <person name="Singh A."/>
            <person name="Wilkins M.J."/>
            <person name="Karaoz U."/>
            <person name="Brodie E.L."/>
            <person name="Williams K.H."/>
            <person name="Hubbard S.S."/>
            <person name="Banfield J.F."/>
        </authorList>
    </citation>
    <scope>NUCLEOTIDE SEQUENCE [LARGE SCALE GENOMIC DNA]</scope>
</reference>
<dbReference type="CDD" id="cd10449">
    <property type="entry name" value="GIY-YIG_SLX1_like"/>
    <property type="match status" value="1"/>
</dbReference>
<evidence type="ECO:0000256" key="1">
    <source>
        <dbReference type="ARBA" id="ARBA00007435"/>
    </source>
</evidence>
<dbReference type="AlphaFoldDB" id="A0A1F7YJT5"/>
<dbReference type="SUPFAM" id="SSF82771">
    <property type="entry name" value="GIY-YIG endonuclease"/>
    <property type="match status" value="1"/>
</dbReference>
<protein>
    <recommendedName>
        <fullName evidence="2">GIY-YIG domain-containing protein</fullName>
    </recommendedName>
</protein>
<organism evidence="3 4">
    <name type="scientific">Candidatus Woesebacteria bacterium RIFCSPHIGHO2_01_FULL_40_22</name>
    <dbReference type="NCBI Taxonomy" id="1802499"/>
    <lineage>
        <taxon>Bacteria</taxon>
        <taxon>Candidatus Woeseibacteriota</taxon>
    </lineage>
</organism>
<comment type="caution">
    <text evidence="3">The sequence shown here is derived from an EMBL/GenBank/DDBJ whole genome shotgun (WGS) entry which is preliminary data.</text>
</comment>
<dbReference type="InterPro" id="IPR035901">
    <property type="entry name" value="GIY-YIG_endonuc_sf"/>
</dbReference>
<dbReference type="SMART" id="SM00465">
    <property type="entry name" value="GIYc"/>
    <property type="match status" value="1"/>
</dbReference>